<name>A0A6F8ZDN0_9FIRM</name>
<organism evidence="1 2">
    <name type="scientific">Candidatus Hydrogenisulfobacillus filiaventi</name>
    <dbReference type="NCBI Taxonomy" id="2707344"/>
    <lineage>
        <taxon>Bacteria</taxon>
        <taxon>Bacillati</taxon>
        <taxon>Bacillota</taxon>
        <taxon>Clostridia</taxon>
        <taxon>Eubacteriales</taxon>
        <taxon>Clostridiales Family XVII. Incertae Sedis</taxon>
        <taxon>Candidatus Hydrogenisulfobacillus</taxon>
    </lineage>
</organism>
<evidence type="ECO:0008006" key="3">
    <source>
        <dbReference type="Google" id="ProtNLM"/>
    </source>
</evidence>
<dbReference type="Pfam" id="PF09700">
    <property type="entry name" value="Cas_Cmr3"/>
    <property type="match status" value="1"/>
</dbReference>
<dbReference type="Proteomes" id="UP000503399">
    <property type="component" value="Chromosome"/>
</dbReference>
<dbReference type="Gene3D" id="3.30.70.2940">
    <property type="match status" value="1"/>
</dbReference>
<dbReference type="AlphaFoldDB" id="A0A6F8ZDN0"/>
<reference evidence="1 2" key="1">
    <citation type="submission" date="2020-02" db="EMBL/GenBank/DDBJ databases">
        <authorList>
            <person name="Hogendoorn C."/>
        </authorList>
    </citation>
    <scope>NUCLEOTIDE SEQUENCE [LARGE SCALE GENOMIC DNA]</scope>
    <source>
        <strain evidence="1">R501</strain>
    </source>
</reference>
<gene>
    <name evidence="1" type="ORF">R50_0361</name>
</gene>
<sequence length="395" mass="43202">MSVATLRFQAVDSWFFRNARPYDVLGGMDLEGRFPPPARTLAGAVRTLLGDAWGVDWEAFARHPDTYRIAGQRLRDRIGWGPDPGPLRFSGPWLIREGQRLYPAPRFLFWSGGLPEAAGDAPAGGRWWRARIGPPVRSDRGLVRLPVLPPDAAGAAPVEGVWLTAAGMARVLAGGLPQRGEWYPESQLWAYERHFGIARFRDRRTVQPGLLYHATHVRPDSRVALELEVRGGPERWPLPAWVRLGGDGRAAMVEAVDRAAWPRLPACRQGGLVLMLATPGTWDGDLGVLPGFVPAERAGVRSWVGSLLGIRLRLHAAVMDPPVREGGWDLARGRPVARRAYVPAGSSWYVTVEGGSGLEEAVSRLHGGMIGEETEYGRGHLLAGCWPLEEGCPQG</sequence>
<dbReference type="InterPro" id="IPR019117">
    <property type="entry name" value="CRISPR-assoc_protein_Cmr3"/>
</dbReference>
<keyword evidence="2" id="KW-1185">Reference proteome</keyword>
<proteinExistence type="predicted"/>
<dbReference type="Gene3D" id="2.60.40.4350">
    <property type="match status" value="1"/>
</dbReference>
<accession>A0A6F8ZDN0</accession>
<protein>
    <recommendedName>
        <fullName evidence="3">Type III-B CRISPR module-associated protein Cmr3</fullName>
    </recommendedName>
</protein>
<dbReference type="KEGG" id="hfv:R50_0361"/>
<evidence type="ECO:0000313" key="1">
    <source>
        <dbReference type="EMBL" id="CAB1127867.1"/>
    </source>
</evidence>
<evidence type="ECO:0000313" key="2">
    <source>
        <dbReference type="Proteomes" id="UP000503399"/>
    </source>
</evidence>
<dbReference type="EMBL" id="LR778114">
    <property type="protein sequence ID" value="CAB1127867.1"/>
    <property type="molecule type" value="Genomic_DNA"/>
</dbReference>